<dbReference type="AlphaFoldDB" id="A0A6S7HJM7"/>
<dbReference type="Gene3D" id="2.40.10.10">
    <property type="entry name" value="Trypsin-like serine proteases"/>
    <property type="match status" value="1"/>
</dbReference>
<accession>A0A6S7HJM7</accession>
<reference evidence="1" key="1">
    <citation type="submission" date="2020-04" db="EMBL/GenBank/DDBJ databases">
        <authorList>
            <person name="Alioto T."/>
            <person name="Alioto T."/>
            <person name="Gomez Garrido J."/>
        </authorList>
    </citation>
    <scope>NUCLEOTIDE SEQUENCE</scope>
    <source>
        <strain evidence="1">A484AB</strain>
    </source>
</reference>
<dbReference type="Gene3D" id="1.10.533.10">
    <property type="entry name" value="Death Domain, Fas"/>
    <property type="match status" value="1"/>
</dbReference>
<evidence type="ECO:0000313" key="1">
    <source>
        <dbReference type="EMBL" id="CAB4005404.1"/>
    </source>
</evidence>
<comment type="caution">
    <text evidence="1">The sequence shown here is derived from an EMBL/GenBank/DDBJ whole genome shotgun (WGS) entry which is preliminary data.</text>
</comment>
<dbReference type="InterPro" id="IPR011029">
    <property type="entry name" value="DEATH-like_dom_sf"/>
</dbReference>
<dbReference type="Pfam" id="PF13365">
    <property type="entry name" value="Trypsin_2"/>
    <property type="match status" value="1"/>
</dbReference>
<evidence type="ECO:0000313" key="2">
    <source>
        <dbReference type="Proteomes" id="UP001152795"/>
    </source>
</evidence>
<proteinExistence type="predicted"/>
<protein>
    <submittedName>
        <fullName evidence="1">Uncharacterized protein</fullName>
    </submittedName>
</protein>
<dbReference type="CDD" id="cd01670">
    <property type="entry name" value="Death"/>
    <property type="match status" value="1"/>
</dbReference>
<dbReference type="OrthoDB" id="6045352at2759"/>
<dbReference type="Proteomes" id="UP001152795">
    <property type="component" value="Unassembled WGS sequence"/>
</dbReference>
<keyword evidence="2" id="KW-1185">Reference proteome</keyword>
<dbReference type="InterPro" id="IPR009003">
    <property type="entry name" value="Peptidase_S1_PA"/>
</dbReference>
<sequence>MSAEKEETLAGRGGDLVCWDKLVKAMRTVCQISVMNEPESTPVRKGCGTLVERIVHGKSIIAILTDSQVICNEEMAEKSFATFTRDGTDETMVVQLYPDIFFLSNEEYDFTLVSIKAEDINSLCTKLAIQPLQLKRISHRDVYNVKTVQIAQYAEGKSKWLSTGRVYEIQAKYILYNADTTTGCSGSPVFYACNEDCYIIAMHKSGGVVTSSSKESVNKGVFINHIFDRLYGDPVQLLQPESKPIFSPQEIGRRLSDKWEKIALATGKFDFEEIKNIRKNPNHEDNVLKAIAMLGDYHKRRGTKEGLASALKEFGELDLAEKVHVDYFQTQAN</sequence>
<gene>
    <name evidence="1" type="ORF">PACLA_8A012295</name>
</gene>
<dbReference type="EMBL" id="CACRXK020005187">
    <property type="protein sequence ID" value="CAB4005404.1"/>
    <property type="molecule type" value="Genomic_DNA"/>
</dbReference>
<organism evidence="1 2">
    <name type="scientific">Paramuricea clavata</name>
    <name type="common">Red gorgonian</name>
    <name type="synonym">Violescent sea-whip</name>
    <dbReference type="NCBI Taxonomy" id="317549"/>
    <lineage>
        <taxon>Eukaryota</taxon>
        <taxon>Metazoa</taxon>
        <taxon>Cnidaria</taxon>
        <taxon>Anthozoa</taxon>
        <taxon>Octocorallia</taxon>
        <taxon>Malacalcyonacea</taxon>
        <taxon>Plexauridae</taxon>
        <taxon>Paramuricea</taxon>
    </lineage>
</organism>
<dbReference type="SUPFAM" id="SSF50494">
    <property type="entry name" value="Trypsin-like serine proteases"/>
    <property type="match status" value="1"/>
</dbReference>
<dbReference type="InterPro" id="IPR043504">
    <property type="entry name" value="Peptidase_S1_PA_chymotrypsin"/>
</dbReference>
<name>A0A6S7HJM7_PARCT</name>